<sequence length="313" mass="35504">MARHGDIGWKEQLGEIAEENGYYEPLGASHEVLFNDDGPVLLVTFENSGAIEAERADALPRGYRIANEHGWSSLTLICNSDTWYRDPAVYAYFDRLVDEAFFEDFDRVVFYGAGPCGYAAAAFSVTAPGATVIALQPQATLDPALTVWDDRFAHMRRISFTDRYGYAPEMLDGVGQAFVFYDPFERHDAMHAALFARPCVTLMPCRNLGRSVEWMLREMDILDEILIAACKNEFEPAQFWPLFRARRNLPRYARNMAGRLQAAGRPYLEALVCRNIAERLNGPRFRARFETLEQVLAERRITLPASKNRSAPD</sequence>
<dbReference type="PATRIC" id="fig|1317124.6.peg.761"/>
<proteinExistence type="predicted"/>
<dbReference type="EMBL" id="AQRC01000002">
    <property type="protein sequence ID" value="KFE36393.1"/>
    <property type="molecule type" value="Genomic_DNA"/>
</dbReference>
<organism evidence="1 2">
    <name type="scientific">Thioclava atlantica</name>
    <dbReference type="NCBI Taxonomy" id="1317124"/>
    <lineage>
        <taxon>Bacteria</taxon>
        <taxon>Pseudomonadati</taxon>
        <taxon>Pseudomonadota</taxon>
        <taxon>Alphaproteobacteria</taxon>
        <taxon>Rhodobacterales</taxon>
        <taxon>Paracoccaceae</taxon>
        <taxon>Thioclava</taxon>
    </lineage>
</organism>
<evidence type="ECO:0000313" key="2">
    <source>
        <dbReference type="Proteomes" id="UP000028607"/>
    </source>
</evidence>
<dbReference type="OrthoDB" id="7840273at2"/>
<dbReference type="Proteomes" id="UP000028607">
    <property type="component" value="Unassembled WGS sequence"/>
</dbReference>
<dbReference type="AlphaFoldDB" id="A0A085U096"/>
<protein>
    <recommendedName>
        <fullName evidence="3">Phosphoadenosine phosphosulfate reductase</fullName>
    </recommendedName>
</protein>
<evidence type="ECO:0008006" key="3">
    <source>
        <dbReference type="Google" id="ProtNLM"/>
    </source>
</evidence>
<reference evidence="1 2" key="2">
    <citation type="journal article" date="2015" name="Antonie Van Leeuwenhoek">
        <title>Thioclava indica sp. nov., isolated from surface seawater of the Indian Ocean.</title>
        <authorList>
            <person name="Liu Y."/>
            <person name="Lai Q."/>
            <person name="Du J."/>
            <person name="Xu H."/>
            <person name="Jiang L."/>
            <person name="Shao Z."/>
        </authorList>
    </citation>
    <scope>NUCLEOTIDE SEQUENCE [LARGE SCALE GENOMIC DNA]</scope>
    <source>
        <strain evidence="1 2">13D2W-2</strain>
    </source>
</reference>
<name>A0A085U096_9RHOB</name>
<comment type="caution">
    <text evidence="1">The sequence shown here is derived from an EMBL/GenBank/DDBJ whole genome shotgun (WGS) entry which is preliminary data.</text>
</comment>
<dbReference type="STRING" id="1317124.DW2_03754"/>
<dbReference type="eggNOG" id="ENOG502Z8DR">
    <property type="taxonomic scope" value="Bacteria"/>
</dbReference>
<dbReference type="RefSeq" id="WP_038143908.1">
    <property type="nucleotide sequence ID" value="NZ_AQRC01000002.1"/>
</dbReference>
<accession>A0A085U096</accession>
<reference evidence="2" key="1">
    <citation type="submission" date="2013-04" db="EMBL/GenBank/DDBJ databases">
        <title>Thioclava sp. 13D2W-2 Genome Sequencing.</title>
        <authorList>
            <person name="Lai Q."/>
            <person name="Li G."/>
            <person name="Shao Z."/>
        </authorList>
    </citation>
    <scope>NUCLEOTIDE SEQUENCE [LARGE SCALE GENOMIC DNA]</scope>
    <source>
        <strain evidence="2">13D2W-2</strain>
    </source>
</reference>
<keyword evidence="2" id="KW-1185">Reference proteome</keyword>
<gene>
    <name evidence="1" type="ORF">DW2_03754</name>
</gene>
<evidence type="ECO:0000313" key="1">
    <source>
        <dbReference type="EMBL" id="KFE36393.1"/>
    </source>
</evidence>